<name>A0A1J5T024_9ZZZZ</name>
<gene>
    <name evidence="1" type="ORF">GALL_84410</name>
</gene>
<reference evidence="1" key="1">
    <citation type="submission" date="2016-10" db="EMBL/GenBank/DDBJ databases">
        <title>Sequence of Gallionella enrichment culture.</title>
        <authorList>
            <person name="Poehlein A."/>
            <person name="Muehling M."/>
            <person name="Daniel R."/>
        </authorList>
    </citation>
    <scope>NUCLEOTIDE SEQUENCE</scope>
</reference>
<comment type="caution">
    <text evidence="1">The sequence shown here is derived from an EMBL/GenBank/DDBJ whole genome shotgun (WGS) entry which is preliminary data.</text>
</comment>
<sequence length="112" mass="12423">MPHVGTDDDAKPDAIHLDQTRLVTARKIALLIEYTVVGQGMLVIGCGDLAVAEYRGSVVHIFPDLVRMADDQRDALRLQRQIAQDLLTSLIKPVAQQQIFRRIAAQTEFGSQ</sequence>
<evidence type="ECO:0000313" key="1">
    <source>
        <dbReference type="EMBL" id="OIR09597.1"/>
    </source>
</evidence>
<dbReference type="EMBL" id="MLJW01000026">
    <property type="protein sequence ID" value="OIR09597.1"/>
    <property type="molecule type" value="Genomic_DNA"/>
</dbReference>
<proteinExistence type="predicted"/>
<protein>
    <submittedName>
        <fullName evidence="1">Uncharacterized protein</fullName>
    </submittedName>
</protein>
<accession>A0A1J5T024</accession>
<organism evidence="1">
    <name type="scientific">mine drainage metagenome</name>
    <dbReference type="NCBI Taxonomy" id="410659"/>
    <lineage>
        <taxon>unclassified sequences</taxon>
        <taxon>metagenomes</taxon>
        <taxon>ecological metagenomes</taxon>
    </lineage>
</organism>
<dbReference type="AlphaFoldDB" id="A0A1J5T024"/>